<name>A0A7J7FPN4_CAMSI</name>
<dbReference type="Proteomes" id="UP000593564">
    <property type="component" value="Unassembled WGS sequence"/>
</dbReference>
<keyword evidence="2" id="KW-1185">Reference proteome</keyword>
<reference evidence="1 2" key="2">
    <citation type="submission" date="2020-07" db="EMBL/GenBank/DDBJ databases">
        <title>Genome assembly of wild tea tree DASZ reveals pedigree and selection history of tea varieties.</title>
        <authorList>
            <person name="Zhang W."/>
        </authorList>
    </citation>
    <scope>NUCLEOTIDE SEQUENCE [LARGE SCALE GENOMIC DNA]</scope>
    <source>
        <strain evidence="2">cv. G240</strain>
        <tissue evidence="1">Leaf</tissue>
    </source>
</reference>
<evidence type="ECO:0000313" key="1">
    <source>
        <dbReference type="EMBL" id="KAF5929877.1"/>
    </source>
</evidence>
<gene>
    <name evidence="1" type="ORF">HYC85_000096</name>
</gene>
<evidence type="ECO:0000313" key="2">
    <source>
        <dbReference type="Proteomes" id="UP000593564"/>
    </source>
</evidence>
<protein>
    <submittedName>
        <fullName evidence="1">Uncharacterized protein</fullName>
    </submittedName>
</protein>
<comment type="caution">
    <text evidence="1">The sequence shown here is derived from an EMBL/GenBank/DDBJ whole genome shotgun (WGS) entry which is preliminary data.</text>
</comment>
<reference evidence="2" key="1">
    <citation type="journal article" date="2020" name="Nat. Commun.">
        <title>Genome assembly of wild tea tree DASZ reveals pedigree and selection history of tea varieties.</title>
        <authorList>
            <person name="Zhang W."/>
            <person name="Zhang Y."/>
            <person name="Qiu H."/>
            <person name="Guo Y."/>
            <person name="Wan H."/>
            <person name="Zhang X."/>
            <person name="Scossa F."/>
            <person name="Alseekh S."/>
            <person name="Zhang Q."/>
            <person name="Wang P."/>
            <person name="Xu L."/>
            <person name="Schmidt M.H."/>
            <person name="Jia X."/>
            <person name="Li D."/>
            <person name="Zhu A."/>
            <person name="Guo F."/>
            <person name="Chen W."/>
            <person name="Ni D."/>
            <person name="Usadel B."/>
            <person name="Fernie A.R."/>
            <person name="Wen W."/>
        </authorList>
    </citation>
    <scope>NUCLEOTIDE SEQUENCE [LARGE SCALE GENOMIC DNA]</scope>
    <source>
        <strain evidence="2">cv. G240</strain>
    </source>
</reference>
<dbReference type="EMBL" id="JACBKZ010000806">
    <property type="protein sequence ID" value="KAF5929877.1"/>
    <property type="molecule type" value="Genomic_DNA"/>
</dbReference>
<accession>A0A7J7FPN4</accession>
<dbReference type="AlphaFoldDB" id="A0A7J7FPN4"/>
<sequence>MGEVASKAGDWAFKAFTAGLGVATIYLAATFSVGDPELTWGSCYECDGEGVRRAAAPHSFGKSSTCKARDSNLKVHFKTSVHEAELARSCAQYSLQARR</sequence>
<dbReference type="PANTHER" id="PTHR38525">
    <property type="entry name" value="OS03G0824500 PROTEIN"/>
    <property type="match status" value="1"/>
</dbReference>
<organism evidence="1 2">
    <name type="scientific">Camellia sinensis</name>
    <name type="common">Tea plant</name>
    <name type="synonym">Thea sinensis</name>
    <dbReference type="NCBI Taxonomy" id="4442"/>
    <lineage>
        <taxon>Eukaryota</taxon>
        <taxon>Viridiplantae</taxon>
        <taxon>Streptophyta</taxon>
        <taxon>Embryophyta</taxon>
        <taxon>Tracheophyta</taxon>
        <taxon>Spermatophyta</taxon>
        <taxon>Magnoliopsida</taxon>
        <taxon>eudicotyledons</taxon>
        <taxon>Gunneridae</taxon>
        <taxon>Pentapetalae</taxon>
        <taxon>asterids</taxon>
        <taxon>Ericales</taxon>
        <taxon>Theaceae</taxon>
        <taxon>Camellia</taxon>
    </lineage>
</organism>
<proteinExistence type="predicted"/>
<dbReference type="PANTHER" id="PTHR38525:SF1">
    <property type="entry name" value="OS03G0824500 PROTEIN"/>
    <property type="match status" value="1"/>
</dbReference>